<dbReference type="GO" id="GO:0033735">
    <property type="term" value="F:aspartate dehydrogenase [NAD(P)+] activity"/>
    <property type="evidence" value="ECO:0007669"/>
    <property type="project" value="UniProtKB-EC"/>
</dbReference>
<reference evidence="9 10" key="1">
    <citation type="submission" date="2020-04" db="EMBL/GenBank/DDBJ databases">
        <title>Description of novel Gluconacetobacter.</title>
        <authorList>
            <person name="Sombolestani A."/>
        </authorList>
    </citation>
    <scope>NUCLEOTIDE SEQUENCE [LARGE SCALE GENOMIC DNA]</scope>
    <source>
        <strain evidence="9 10">LMG 27724</strain>
    </source>
</reference>
<dbReference type="UniPathway" id="UPA00253">
    <property type="reaction ID" value="UER00456"/>
</dbReference>
<evidence type="ECO:0000256" key="5">
    <source>
        <dbReference type="ARBA" id="ARBA00023027"/>
    </source>
</evidence>
<dbReference type="GO" id="GO:0009435">
    <property type="term" value="P:NAD+ biosynthetic process"/>
    <property type="evidence" value="ECO:0007669"/>
    <property type="project" value="UniProtKB-UniRule"/>
</dbReference>
<dbReference type="PANTHER" id="PTHR31873">
    <property type="entry name" value="L-ASPARTATE DEHYDROGENASE-RELATED"/>
    <property type="match status" value="1"/>
</dbReference>
<keyword evidence="10" id="KW-1185">Reference proteome</keyword>
<gene>
    <name evidence="6" type="primary">nadX</name>
    <name evidence="9" type="ORF">HLH35_04810</name>
</gene>
<dbReference type="Pfam" id="PF01958">
    <property type="entry name" value="Asp_DH_C"/>
    <property type="match status" value="1"/>
</dbReference>
<feature type="binding site" evidence="6">
    <location>
        <position position="197"/>
    </location>
    <ligand>
        <name>NAD(+)</name>
        <dbReference type="ChEBI" id="CHEBI:57540"/>
    </ligand>
</feature>
<dbReference type="InterPro" id="IPR005106">
    <property type="entry name" value="Asp/hSer_DH_NAD-bd"/>
</dbReference>
<dbReference type="InterPro" id="IPR002811">
    <property type="entry name" value="Asp_DH"/>
</dbReference>
<dbReference type="Gene3D" id="3.30.360.10">
    <property type="entry name" value="Dihydrodipicolinate Reductase, domain 2"/>
    <property type="match status" value="1"/>
</dbReference>
<dbReference type="HAMAP" id="MF_01265">
    <property type="entry name" value="NadX"/>
    <property type="match status" value="1"/>
</dbReference>
<dbReference type="RefSeq" id="WP_182978068.1">
    <property type="nucleotide sequence ID" value="NZ_BAABGB010000027.1"/>
</dbReference>
<comment type="catalytic activity">
    <reaction evidence="6">
        <text>L-aspartate + NADP(+) + H2O = oxaloacetate + NH4(+) + NADPH + H(+)</text>
        <dbReference type="Rhea" id="RHEA:11784"/>
        <dbReference type="ChEBI" id="CHEBI:15377"/>
        <dbReference type="ChEBI" id="CHEBI:15378"/>
        <dbReference type="ChEBI" id="CHEBI:16452"/>
        <dbReference type="ChEBI" id="CHEBI:28938"/>
        <dbReference type="ChEBI" id="CHEBI:29991"/>
        <dbReference type="ChEBI" id="CHEBI:57783"/>
        <dbReference type="ChEBI" id="CHEBI:58349"/>
        <dbReference type="EC" id="1.4.1.21"/>
    </reaction>
</comment>
<sequence>MHFAPYARSRPLRIGLAGLGSIGIQVARLLDAGIPGLELAAVAAGDQERARARLAGLANPPPVGDLAMLGECDVVVEMLPSRLFVDIARPTLARGATLIVASVGALLSNMELIDLARASGGRILVPSGAILGLDAIKAACESQVASIRIDTRKSPASLAGAPHIVANAIDIHAIIAPTVIFTGTADEAAIAFPANTNVAAALALAGLGPARTDVRVIADPAVDRNIHTITVEADSARFTATIEIVPNAENPRSGQLTPRSIVACLRDLVSPIRICS</sequence>
<comment type="miscellaneous">
    <text evidence="6">The iminoaspartate product is unstable in aqueous solution and can decompose to oxaloacetate and ammonia.</text>
</comment>
<dbReference type="NCBIfam" id="NF009825">
    <property type="entry name" value="PRK13302.1"/>
    <property type="match status" value="1"/>
</dbReference>
<dbReference type="SUPFAM" id="SSF55347">
    <property type="entry name" value="Glyceraldehyde-3-phosphate dehydrogenase-like, C-terminal domain"/>
    <property type="match status" value="1"/>
</dbReference>
<keyword evidence="4 6" id="KW-0560">Oxidoreductase</keyword>
<comment type="function">
    <text evidence="6">Specifically catalyzes the NAD or NADP-dependent dehydrogenation of L-aspartate to iminoaspartate.</text>
</comment>
<name>A0A7W4P162_9PROT</name>
<proteinExistence type="inferred from homology"/>
<evidence type="ECO:0000256" key="2">
    <source>
        <dbReference type="ARBA" id="ARBA00022642"/>
    </source>
</evidence>
<evidence type="ECO:0000259" key="7">
    <source>
        <dbReference type="Pfam" id="PF01958"/>
    </source>
</evidence>
<evidence type="ECO:0000259" key="8">
    <source>
        <dbReference type="Pfam" id="PF03447"/>
    </source>
</evidence>
<accession>A0A7W4P162</accession>
<dbReference type="EC" id="1.4.1.21" evidence="6"/>
<keyword evidence="5 6" id="KW-0520">NAD</keyword>
<feature type="binding site" evidence="6">
    <location>
        <position position="129"/>
    </location>
    <ligand>
        <name>NAD(+)</name>
        <dbReference type="ChEBI" id="CHEBI:57540"/>
    </ligand>
</feature>
<evidence type="ECO:0000256" key="6">
    <source>
        <dbReference type="HAMAP-Rule" id="MF_01265"/>
    </source>
</evidence>
<dbReference type="PIRSF" id="PIRSF005227">
    <property type="entry name" value="Asp_dh_NAD_syn"/>
    <property type="match status" value="1"/>
</dbReference>
<evidence type="ECO:0000256" key="3">
    <source>
        <dbReference type="ARBA" id="ARBA00022857"/>
    </source>
</evidence>
<dbReference type="GO" id="GO:0016639">
    <property type="term" value="F:oxidoreductase activity, acting on the CH-NH2 group of donors, NAD or NADP as acceptor"/>
    <property type="evidence" value="ECO:0007669"/>
    <property type="project" value="UniProtKB-UniRule"/>
</dbReference>
<comment type="similarity">
    <text evidence="1 6">Belongs to the L-aspartate dehydrogenase family.</text>
</comment>
<dbReference type="Pfam" id="PF03447">
    <property type="entry name" value="NAD_binding_3"/>
    <property type="match status" value="1"/>
</dbReference>
<evidence type="ECO:0000256" key="1">
    <source>
        <dbReference type="ARBA" id="ARBA00008331"/>
    </source>
</evidence>
<feature type="domain" description="Aspartate dehydrogenase" evidence="7">
    <location>
        <begin position="176"/>
        <end position="262"/>
    </location>
</feature>
<dbReference type="InterPro" id="IPR036291">
    <property type="entry name" value="NAD(P)-bd_dom_sf"/>
</dbReference>
<comment type="pathway">
    <text evidence="6">Cofactor biosynthesis; NAD(+) biosynthesis; iminoaspartate from L-aspartate (dehydrogenase route): step 1/1.</text>
</comment>
<dbReference type="GO" id="GO:0051287">
    <property type="term" value="F:NAD binding"/>
    <property type="evidence" value="ECO:0007669"/>
    <property type="project" value="UniProtKB-UniRule"/>
</dbReference>
<feature type="active site" evidence="6">
    <location>
        <position position="227"/>
    </location>
</feature>
<dbReference type="GO" id="GO:0050661">
    <property type="term" value="F:NADP binding"/>
    <property type="evidence" value="ECO:0007669"/>
    <property type="project" value="UniProtKB-UniRule"/>
</dbReference>
<keyword evidence="3 6" id="KW-0521">NADP</keyword>
<dbReference type="EMBL" id="JABEQE010000003">
    <property type="protein sequence ID" value="MBB2171448.1"/>
    <property type="molecule type" value="Genomic_DNA"/>
</dbReference>
<dbReference type="SUPFAM" id="SSF51735">
    <property type="entry name" value="NAD(P)-binding Rossmann-fold domains"/>
    <property type="match status" value="1"/>
</dbReference>
<evidence type="ECO:0000256" key="4">
    <source>
        <dbReference type="ARBA" id="ARBA00023002"/>
    </source>
</evidence>
<comment type="catalytic activity">
    <reaction evidence="6">
        <text>L-aspartate + NAD(+) + H2O = oxaloacetate + NH4(+) + NADH + H(+)</text>
        <dbReference type="Rhea" id="RHEA:11788"/>
        <dbReference type="ChEBI" id="CHEBI:15377"/>
        <dbReference type="ChEBI" id="CHEBI:15378"/>
        <dbReference type="ChEBI" id="CHEBI:16452"/>
        <dbReference type="ChEBI" id="CHEBI:28938"/>
        <dbReference type="ChEBI" id="CHEBI:29991"/>
        <dbReference type="ChEBI" id="CHEBI:57540"/>
        <dbReference type="ChEBI" id="CHEBI:57945"/>
        <dbReference type="EC" id="1.4.1.21"/>
    </reaction>
</comment>
<feature type="domain" description="Aspartate/homoserine dehydrogenase NAD-binding" evidence="8">
    <location>
        <begin position="18"/>
        <end position="126"/>
    </location>
</feature>
<dbReference type="InterPro" id="IPR020626">
    <property type="entry name" value="Asp_DH_prok"/>
</dbReference>
<keyword evidence="2 6" id="KW-0662">Pyridine nucleotide biosynthesis</keyword>
<comment type="caution">
    <text evidence="9">The sequence shown here is derived from an EMBL/GenBank/DDBJ whole genome shotgun (WGS) entry which is preliminary data.</text>
</comment>
<dbReference type="AlphaFoldDB" id="A0A7W4P162"/>
<protein>
    <recommendedName>
        <fullName evidence="6">L-aspartate dehydrogenase</fullName>
        <ecNumber evidence="6">1.4.1.21</ecNumber>
    </recommendedName>
</protein>
<dbReference type="Proteomes" id="UP000577891">
    <property type="component" value="Unassembled WGS sequence"/>
</dbReference>
<evidence type="ECO:0000313" key="10">
    <source>
        <dbReference type="Proteomes" id="UP000577891"/>
    </source>
</evidence>
<dbReference type="Gene3D" id="3.40.50.720">
    <property type="entry name" value="NAD(P)-binding Rossmann-like Domain"/>
    <property type="match status" value="1"/>
</dbReference>
<dbReference type="InterPro" id="IPR011182">
    <property type="entry name" value="L-Asp_DH"/>
</dbReference>
<dbReference type="PANTHER" id="PTHR31873:SF6">
    <property type="entry name" value="ASPARTATE DEHYDROGENASE DOMAIN-CONTAINING PROTEIN"/>
    <property type="match status" value="1"/>
</dbReference>
<evidence type="ECO:0000313" key="9">
    <source>
        <dbReference type="EMBL" id="MBB2171448.1"/>
    </source>
</evidence>
<organism evidence="9 10">
    <name type="scientific">Gluconacetobacter asukensis</name>
    <dbReference type="NCBI Taxonomy" id="1017181"/>
    <lineage>
        <taxon>Bacteria</taxon>
        <taxon>Pseudomonadati</taxon>
        <taxon>Pseudomonadota</taxon>
        <taxon>Alphaproteobacteria</taxon>
        <taxon>Acetobacterales</taxon>
        <taxon>Acetobacteraceae</taxon>
        <taxon>Gluconacetobacter</taxon>
    </lineage>
</organism>